<gene>
    <name evidence="1" type="ORF">MPEBLZ_01320</name>
</gene>
<reference evidence="1 2" key="1">
    <citation type="submission" date="2015-09" db="EMBL/GenBank/DDBJ databases">
        <title>A metagenomics-based metabolic model of nitrate-dependent anaerobic oxidation of methane by Methanoperedens-like archaea.</title>
        <authorList>
            <person name="Arshad A."/>
            <person name="Speth D.R."/>
            <person name="De Graaf R.M."/>
            <person name="Op Den Camp H.J."/>
            <person name="Jetten M.S."/>
            <person name="Welte C.U."/>
        </authorList>
    </citation>
    <scope>NUCLEOTIDE SEQUENCE [LARGE SCALE GENOMIC DNA]</scope>
</reference>
<evidence type="ECO:0000313" key="2">
    <source>
        <dbReference type="Proteomes" id="UP000050360"/>
    </source>
</evidence>
<organism evidence="1 2">
    <name type="scientific">Candidatus Methanoperedens nitratireducens</name>
    <dbReference type="NCBI Taxonomy" id="1392998"/>
    <lineage>
        <taxon>Archaea</taxon>
        <taxon>Methanobacteriati</taxon>
        <taxon>Methanobacteriota</taxon>
        <taxon>Stenosarchaea group</taxon>
        <taxon>Methanomicrobia</taxon>
        <taxon>Methanosarcinales</taxon>
        <taxon>ANME-2 cluster</taxon>
        <taxon>Candidatus Methanoperedentaceae</taxon>
        <taxon>Candidatus Methanoperedens</taxon>
    </lineage>
</organism>
<sequence length="67" mass="7702">MSSISIETNNEKQLTVDEYVRYIGIRDQIQHILDNANIKETLQDAEESINGLSIDLIVKFSVNKKKH</sequence>
<comment type="caution">
    <text evidence="1">The sequence shown here is derived from an EMBL/GenBank/DDBJ whole genome shotgun (WGS) entry which is preliminary data.</text>
</comment>
<accession>A0A0P8CLL5</accession>
<dbReference type="AlphaFoldDB" id="A0A0P8CLL5"/>
<dbReference type="Proteomes" id="UP000050360">
    <property type="component" value="Unassembled WGS sequence"/>
</dbReference>
<dbReference type="EMBL" id="LKCM01000107">
    <property type="protein sequence ID" value="KPQ44124.1"/>
    <property type="molecule type" value="Genomic_DNA"/>
</dbReference>
<evidence type="ECO:0000313" key="1">
    <source>
        <dbReference type="EMBL" id="KPQ44124.1"/>
    </source>
</evidence>
<proteinExistence type="predicted"/>
<name>A0A0P8CLL5_9EURY</name>
<protein>
    <submittedName>
        <fullName evidence="1">Uncharacterized protein</fullName>
    </submittedName>
</protein>